<name>A0A9P6NS55_9BASI</name>
<evidence type="ECO:0000313" key="3">
    <source>
        <dbReference type="Proteomes" id="UP000886653"/>
    </source>
</evidence>
<dbReference type="EMBL" id="MU167235">
    <property type="protein sequence ID" value="KAG0148550.1"/>
    <property type="molecule type" value="Genomic_DNA"/>
</dbReference>
<dbReference type="InterPro" id="IPR002937">
    <property type="entry name" value="Amino_oxidase"/>
</dbReference>
<dbReference type="PANTHER" id="PTHR42923">
    <property type="entry name" value="PROTOPORPHYRINOGEN OXIDASE"/>
    <property type="match status" value="1"/>
</dbReference>
<dbReference type="InterPro" id="IPR036188">
    <property type="entry name" value="FAD/NAD-bd_sf"/>
</dbReference>
<dbReference type="Pfam" id="PF01593">
    <property type="entry name" value="Amino_oxidase"/>
    <property type="match status" value="1"/>
</dbReference>
<accession>A0A9P6NS55</accession>
<evidence type="ECO:0000313" key="2">
    <source>
        <dbReference type="EMBL" id="KAG0148550.1"/>
    </source>
</evidence>
<dbReference type="GO" id="GO:0016491">
    <property type="term" value="F:oxidoreductase activity"/>
    <property type="evidence" value="ECO:0007669"/>
    <property type="project" value="InterPro"/>
</dbReference>
<dbReference type="Gene3D" id="3.90.660.20">
    <property type="entry name" value="Protoporphyrinogen oxidase, mitochondrial, domain 2"/>
    <property type="match status" value="1"/>
</dbReference>
<dbReference type="Gene3D" id="3.50.50.60">
    <property type="entry name" value="FAD/NAD(P)-binding domain"/>
    <property type="match status" value="1"/>
</dbReference>
<keyword evidence="3" id="KW-1185">Reference proteome</keyword>
<dbReference type="InterPro" id="IPR050464">
    <property type="entry name" value="Zeta_carotene_desat/Oxidored"/>
</dbReference>
<dbReference type="SUPFAM" id="SSF51905">
    <property type="entry name" value="FAD/NAD(P)-binding domain"/>
    <property type="match status" value="1"/>
</dbReference>
<organism evidence="2 3">
    <name type="scientific">Cronartium quercuum f. sp. fusiforme G11</name>
    <dbReference type="NCBI Taxonomy" id="708437"/>
    <lineage>
        <taxon>Eukaryota</taxon>
        <taxon>Fungi</taxon>
        <taxon>Dikarya</taxon>
        <taxon>Basidiomycota</taxon>
        <taxon>Pucciniomycotina</taxon>
        <taxon>Pucciniomycetes</taxon>
        <taxon>Pucciniales</taxon>
        <taxon>Coleosporiaceae</taxon>
        <taxon>Cronartium</taxon>
    </lineage>
</organism>
<feature type="domain" description="Amine oxidase" evidence="1">
    <location>
        <begin position="10"/>
        <end position="274"/>
    </location>
</feature>
<comment type="caution">
    <text evidence="2">The sequence shown here is derived from an EMBL/GenBank/DDBJ whole genome shotgun (WGS) entry which is preliminary data.</text>
</comment>
<dbReference type="Gene3D" id="1.10.3110.10">
    <property type="entry name" value="protoporphyrinogen ix oxidase, domain 3"/>
    <property type="match status" value="1"/>
</dbReference>
<reference evidence="2" key="1">
    <citation type="submission" date="2013-11" db="EMBL/GenBank/DDBJ databases">
        <title>Genome sequence of the fusiform rust pathogen reveals effectors for host alternation and coevolution with pine.</title>
        <authorList>
            <consortium name="DOE Joint Genome Institute"/>
            <person name="Smith K."/>
            <person name="Pendleton A."/>
            <person name="Kubisiak T."/>
            <person name="Anderson C."/>
            <person name="Salamov A."/>
            <person name="Aerts A."/>
            <person name="Riley R."/>
            <person name="Clum A."/>
            <person name="Lindquist E."/>
            <person name="Ence D."/>
            <person name="Campbell M."/>
            <person name="Kronenberg Z."/>
            <person name="Feau N."/>
            <person name="Dhillon B."/>
            <person name="Hamelin R."/>
            <person name="Burleigh J."/>
            <person name="Smith J."/>
            <person name="Yandell M."/>
            <person name="Nelson C."/>
            <person name="Grigoriev I."/>
            <person name="Davis J."/>
        </authorList>
    </citation>
    <scope>NUCLEOTIDE SEQUENCE</scope>
    <source>
        <strain evidence="2">G11</strain>
    </source>
</reference>
<dbReference type="PANTHER" id="PTHR42923:SF17">
    <property type="entry name" value="AMINE OXIDASE DOMAIN-CONTAINING PROTEIN"/>
    <property type="match status" value="1"/>
</dbReference>
<protein>
    <recommendedName>
        <fullName evidence="1">Amine oxidase domain-containing protein</fullName>
    </recommendedName>
</protein>
<evidence type="ECO:0000259" key="1">
    <source>
        <dbReference type="Pfam" id="PF01593"/>
    </source>
</evidence>
<dbReference type="OrthoDB" id="2503603at2759"/>
<gene>
    <name evidence="2" type="ORF">CROQUDRAFT_41092</name>
</gene>
<dbReference type="AlphaFoldDB" id="A0A9P6NS55"/>
<dbReference type="Proteomes" id="UP000886653">
    <property type="component" value="Unassembled WGS sequence"/>
</dbReference>
<sequence>MRVAVVGGGISGLGAVWLLNEHSRHHVELFEANDYVGGHTHTVSLPTKAPVDTGFIVFNRLTYPNFTRFLRLLGVTSGPSDMSFSVRRGSNYEWAGTGLAAAFSGAPDWRAQAHLFWDIIRFNTRAPDALRDPRPTLSVGEYLKENGYSEVFKRHYLLPMTSAIWSTPADKTSLLFPIKTLVQFLSNHHLLQVFGQPAWLTVRGGAQNYIDAILRKLPPTQVHTGASVTSIRREEDGRIRLLFAGSKAQTEPFDQVIFATHADETANILESSPPEPARDRALSVLSQFSCTPNHAVLHSDPTLMPSQRRCWTAWNYRIHEADAGDKKNSLEETVCLTYWMNRLQPQTLPESIHGPVFVSLNPPANSISPREIIGQWTYHHPVYSAKSVAAQANIAGLQTQGRMSYVGAWTGYGFHEDGLRSALRLLTVEAIHVFGVKCPDGMDPGLPSSQARQTNLWLRLILGMIEWFLALIFGQREYRKLENRTKES</sequence>
<proteinExistence type="predicted"/>